<keyword evidence="4" id="KW-1185">Reference proteome</keyword>
<dbReference type="Proteomes" id="UP001558632">
    <property type="component" value="Unassembled WGS sequence"/>
</dbReference>
<evidence type="ECO:0000313" key="4">
    <source>
        <dbReference type="Proteomes" id="UP001558632"/>
    </source>
</evidence>
<keyword evidence="2" id="KW-0732">Signal</keyword>
<feature type="signal peptide" evidence="2">
    <location>
        <begin position="1"/>
        <end position="24"/>
    </location>
</feature>
<comment type="caution">
    <text evidence="3">The sequence shown here is derived from an EMBL/GenBank/DDBJ whole genome shotgun (WGS) entry which is preliminary data.</text>
</comment>
<keyword evidence="1" id="KW-1133">Transmembrane helix</keyword>
<keyword evidence="1" id="KW-0812">Transmembrane</keyword>
<evidence type="ECO:0000256" key="1">
    <source>
        <dbReference type="SAM" id="Phobius"/>
    </source>
</evidence>
<sequence>MGMCNYSKLILALFVFSNVTFVRSAINQTNETSILNSTRPYNEMEVTLEKKEQNCKIRGIPETVDQQQLCFNDQAIKKMLNLPEKSNGRYRGEFHEKPNERDESLLKAKWIKKIARASPIMVVLGCLLYRALILIFRFNIPKKYRKYVKKLKNVNRYFHSLHDGRRIKRIPCKMRPRMKRRRKLQLA</sequence>
<accession>A0ABR3KV60</accession>
<keyword evidence="1" id="KW-0472">Membrane</keyword>
<proteinExistence type="predicted"/>
<name>A0ABR3KV60_TRISP</name>
<gene>
    <name evidence="3" type="ORF">TSPI_09974</name>
</gene>
<evidence type="ECO:0000313" key="3">
    <source>
        <dbReference type="EMBL" id="KAL1244005.1"/>
    </source>
</evidence>
<reference evidence="3 4" key="1">
    <citation type="submission" date="2024-07" db="EMBL/GenBank/DDBJ databases">
        <title>Enhanced genomic and transcriptomic resources for Trichinella pseudospiralis and T. spiralis underpin the discovery of pronounced molecular differences between stages and species.</title>
        <authorList>
            <person name="Pasi K.K."/>
            <person name="La Rosa G."/>
            <person name="Gomez-Morales M.A."/>
            <person name="Tosini F."/>
            <person name="Sumanam S."/>
            <person name="Young N.D."/>
            <person name="Chang B.C."/>
            <person name="Robin G.B."/>
        </authorList>
    </citation>
    <scope>NUCLEOTIDE SEQUENCE [LARGE SCALE GENOMIC DNA]</scope>
    <source>
        <strain evidence="3">ISS534</strain>
    </source>
</reference>
<feature type="transmembrane region" description="Helical" evidence="1">
    <location>
        <begin position="120"/>
        <end position="140"/>
    </location>
</feature>
<evidence type="ECO:0000256" key="2">
    <source>
        <dbReference type="SAM" id="SignalP"/>
    </source>
</evidence>
<dbReference type="EMBL" id="JBEUSY010000152">
    <property type="protein sequence ID" value="KAL1244005.1"/>
    <property type="molecule type" value="Genomic_DNA"/>
</dbReference>
<feature type="chain" id="PRO_5045991099" evidence="2">
    <location>
        <begin position="25"/>
        <end position="187"/>
    </location>
</feature>
<protein>
    <submittedName>
        <fullName evidence="3">Nonribosomal peptide synthetase GRA1</fullName>
    </submittedName>
</protein>
<organism evidence="3 4">
    <name type="scientific">Trichinella spiralis</name>
    <name type="common">Trichina worm</name>
    <dbReference type="NCBI Taxonomy" id="6334"/>
    <lineage>
        <taxon>Eukaryota</taxon>
        <taxon>Metazoa</taxon>
        <taxon>Ecdysozoa</taxon>
        <taxon>Nematoda</taxon>
        <taxon>Enoplea</taxon>
        <taxon>Dorylaimia</taxon>
        <taxon>Trichinellida</taxon>
        <taxon>Trichinellidae</taxon>
        <taxon>Trichinella</taxon>
    </lineage>
</organism>